<evidence type="ECO:0000256" key="1">
    <source>
        <dbReference type="SAM" id="Phobius"/>
    </source>
</evidence>
<dbReference type="AlphaFoldDB" id="A0A9X2I1X6"/>
<feature type="transmembrane region" description="Helical" evidence="1">
    <location>
        <begin position="5"/>
        <end position="23"/>
    </location>
</feature>
<dbReference type="EMBL" id="JANCNS010000001">
    <property type="protein sequence ID" value="MCP9199160.1"/>
    <property type="molecule type" value="Genomic_DNA"/>
</dbReference>
<sequence length="56" mass="6366">MKKYGFGILVLIVLLLIIYVTFIKALIELSMGIGLVVLAAVILWFIWKKLKSKTQD</sequence>
<name>A0A9X2I1X6_9FLAO</name>
<keyword evidence="1" id="KW-1133">Transmembrane helix</keyword>
<gene>
    <name evidence="2" type="ORF">MKO06_04520</name>
</gene>
<feature type="transmembrane region" description="Helical" evidence="1">
    <location>
        <begin position="29"/>
        <end position="47"/>
    </location>
</feature>
<keyword evidence="1" id="KW-0812">Transmembrane</keyword>
<organism evidence="2 3">
    <name type="scientific">Christiangramia oceanisediminis</name>
    <dbReference type="NCBI Taxonomy" id="2920386"/>
    <lineage>
        <taxon>Bacteria</taxon>
        <taxon>Pseudomonadati</taxon>
        <taxon>Bacteroidota</taxon>
        <taxon>Flavobacteriia</taxon>
        <taxon>Flavobacteriales</taxon>
        <taxon>Flavobacteriaceae</taxon>
        <taxon>Christiangramia</taxon>
    </lineage>
</organism>
<evidence type="ECO:0000313" key="2">
    <source>
        <dbReference type="EMBL" id="MCP9199160.1"/>
    </source>
</evidence>
<dbReference type="RefSeq" id="WP_241549470.1">
    <property type="nucleotide sequence ID" value="NZ_JANCNS010000001.1"/>
</dbReference>
<proteinExistence type="predicted"/>
<comment type="caution">
    <text evidence="2">The sequence shown here is derived from an EMBL/GenBank/DDBJ whole genome shotgun (WGS) entry which is preliminary data.</text>
</comment>
<evidence type="ECO:0000313" key="3">
    <source>
        <dbReference type="Proteomes" id="UP001155280"/>
    </source>
</evidence>
<reference evidence="2" key="1">
    <citation type="submission" date="2022-07" db="EMBL/GenBank/DDBJ databases">
        <title>Gramela sediminis sp. nov., isolated from deep-sea sediment of the Indian Ocean.</title>
        <authorList>
            <person name="Shi H."/>
        </authorList>
    </citation>
    <scope>NUCLEOTIDE SEQUENCE</scope>
    <source>
        <strain evidence="2">GC03-9</strain>
    </source>
</reference>
<protein>
    <submittedName>
        <fullName evidence="2">Uncharacterized protein</fullName>
    </submittedName>
</protein>
<accession>A0A9X2I1X6</accession>
<keyword evidence="3" id="KW-1185">Reference proteome</keyword>
<keyword evidence="1" id="KW-0472">Membrane</keyword>
<dbReference type="Proteomes" id="UP001155280">
    <property type="component" value="Unassembled WGS sequence"/>
</dbReference>